<name>A0A419UZI4_9BACL</name>
<protein>
    <submittedName>
        <fullName evidence="1">Alpha-ribazole kinase</fullName>
    </submittedName>
</protein>
<proteinExistence type="predicted"/>
<keyword evidence="2" id="KW-1185">Reference proteome</keyword>
<keyword evidence="1" id="KW-0808">Transferase</keyword>
<dbReference type="AlphaFoldDB" id="A0A419UZI4"/>
<keyword evidence="1" id="KW-0418">Kinase</keyword>
<gene>
    <name evidence="1" type="ORF">ATL39_2451</name>
</gene>
<organism evidence="1 2">
    <name type="scientific">Sinobaca qinghaiensis</name>
    <dbReference type="NCBI Taxonomy" id="342944"/>
    <lineage>
        <taxon>Bacteria</taxon>
        <taxon>Bacillati</taxon>
        <taxon>Bacillota</taxon>
        <taxon>Bacilli</taxon>
        <taxon>Bacillales</taxon>
        <taxon>Sporolactobacillaceae</taxon>
        <taxon>Sinobaca</taxon>
    </lineage>
</organism>
<reference evidence="1 2" key="1">
    <citation type="submission" date="2018-09" db="EMBL/GenBank/DDBJ databases">
        <title>Genomic Encyclopedia of Archaeal and Bacterial Type Strains, Phase II (KMG-II): from individual species to whole genera.</title>
        <authorList>
            <person name="Goeker M."/>
        </authorList>
    </citation>
    <scope>NUCLEOTIDE SEQUENCE [LARGE SCALE GENOMIC DNA]</scope>
    <source>
        <strain evidence="1 2">DSM 17008</strain>
    </source>
</reference>
<dbReference type="EMBL" id="RAPK01000010">
    <property type="protein sequence ID" value="RKD71061.1"/>
    <property type="molecule type" value="Genomic_DNA"/>
</dbReference>
<sequence length="239" mass="26110">MRNFQYADTPAGQKIAISSDFAAGIGEKEGDKVKCSYDMLASMTMRVVFMEMLSGGGSPFAVTIANGCYENTWGTIEKEVTRTSTALGYPDIVVTGSTESNIELQESSLGITVIGEGNSRMAGRERPSIDHLGFAVIGEPLSGDDVLELSDHMVPLHMFKVLVEHDHVWDIVPGGSKGIAYDWQRLIEREGTVPEDIPFSTVNLYVSCGPSSAILISYDKHKEDEIYQLCGSHFHPIQT</sequence>
<evidence type="ECO:0000313" key="1">
    <source>
        <dbReference type="EMBL" id="RKD71061.1"/>
    </source>
</evidence>
<dbReference type="GO" id="GO:0016301">
    <property type="term" value="F:kinase activity"/>
    <property type="evidence" value="ECO:0007669"/>
    <property type="project" value="UniProtKB-KW"/>
</dbReference>
<dbReference type="RefSeq" id="WP_120193623.1">
    <property type="nucleotide sequence ID" value="NZ_RAPK01000010.1"/>
</dbReference>
<accession>A0A419UZI4</accession>
<evidence type="ECO:0000313" key="2">
    <source>
        <dbReference type="Proteomes" id="UP000285120"/>
    </source>
</evidence>
<comment type="caution">
    <text evidence="1">The sequence shown here is derived from an EMBL/GenBank/DDBJ whole genome shotgun (WGS) entry which is preliminary data.</text>
</comment>
<dbReference type="OrthoDB" id="9805740at2"/>
<dbReference type="Proteomes" id="UP000285120">
    <property type="component" value="Unassembled WGS sequence"/>
</dbReference>